<feature type="compositionally biased region" description="Polar residues" evidence="1">
    <location>
        <begin position="91"/>
        <end position="100"/>
    </location>
</feature>
<reference evidence="2 3" key="1">
    <citation type="submission" date="2024-08" db="EMBL/GenBank/DDBJ databases">
        <title>Gnathostoma spinigerum genome.</title>
        <authorList>
            <person name="Gonzalez-Bertolin B."/>
            <person name="Monzon S."/>
            <person name="Zaballos A."/>
            <person name="Jimenez P."/>
            <person name="Dekumyoy P."/>
            <person name="Varona S."/>
            <person name="Cuesta I."/>
            <person name="Sumanam S."/>
            <person name="Adisakwattana P."/>
            <person name="Gasser R.B."/>
            <person name="Hernandez-Gonzalez A."/>
            <person name="Young N.D."/>
            <person name="Perteguer M.J."/>
        </authorList>
    </citation>
    <scope>NUCLEOTIDE SEQUENCE [LARGE SCALE GENOMIC DNA]</scope>
    <source>
        <strain evidence="2">AL3</strain>
        <tissue evidence="2">Liver</tissue>
    </source>
</reference>
<evidence type="ECO:0000313" key="2">
    <source>
        <dbReference type="EMBL" id="MFH4974198.1"/>
    </source>
</evidence>
<dbReference type="Proteomes" id="UP001608902">
    <property type="component" value="Unassembled WGS sequence"/>
</dbReference>
<keyword evidence="3" id="KW-1185">Reference proteome</keyword>
<sequence>MQYFILRHSRRSLVSGDDVKLLLRNNDAIISLIDEAWQNAPAVKRNRSSLRRSRGQDSASHRDRSAEVTNPSTKNEPKQRIRPSKLAQKLAQPSSETNIQIRDPEISGEVNPLGSVRSMTENSVTSESKVEADLQKITGYSSNDVKDTVENSAFSLNPSKSCCSRGSDSLDELCVDSLVKTVDGRSSHDYFSSSKWDGVENSFVLKKQFPKAPLKRSDKSRETGANNVLDGKTIVNVQSTKALHSSKRFKPVTLQRQSYLDAKEKPTCEEILDDSPLEVVYSSVKETVASVKGAQNQRVKSSDITAYLTCREKVNNTAHDISETSSVRDICGLRSSFTGTTVTPREGFNKDANDFCDLFGNLSPEVEMNDVSIAGLSSTAASSEFPVCSKKNIETKNRRSKSYGSGCSDDELDWEAIDAVTKEGLKSSEVAEMNNIEPKDPPDLKSISKGNVQQSTTNYFSAFHFESDEENDDDEMLCRLADSSAVSDTNAVTHAVEPFSFEAEDAPSVKVSSAKSTVKGLHDDLDDLDASIFDDDE</sequence>
<feature type="compositionally biased region" description="Polar residues" evidence="1">
    <location>
        <begin position="117"/>
        <end position="127"/>
    </location>
</feature>
<feature type="region of interest" description="Disordered" evidence="1">
    <location>
        <begin position="42"/>
        <end position="130"/>
    </location>
</feature>
<evidence type="ECO:0000313" key="3">
    <source>
        <dbReference type="Proteomes" id="UP001608902"/>
    </source>
</evidence>
<dbReference type="EMBL" id="JBGFUD010000292">
    <property type="protein sequence ID" value="MFH4974198.1"/>
    <property type="molecule type" value="Genomic_DNA"/>
</dbReference>
<comment type="caution">
    <text evidence="2">The sequence shown here is derived from an EMBL/GenBank/DDBJ whole genome shotgun (WGS) entry which is preliminary data.</text>
</comment>
<gene>
    <name evidence="2" type="ORF">AB6A40_000907</name>
</gene>
<protein>
    <submittedName>
        <fullName evidence="2">Uncharacterized protein</fullName>
    </submittedName>
</protein>
<feature type="compositionally biased region" description="Basic residues" evidence="1">
    <location>
        <begin position="44"/>
        <end position="53"/>
    </location>
</feature>
<accession>A0ABD6E305</accession>
<name>A0ABD6E305_9BILA</name>
<organism evidence="2 3">
    <name type="scientific">Gnathostoma spinigerum</name>
    <dbReference type="NCBI Taxonomy" id="75299"/>
    <lineage>
        <taxon>Eukaryota</taxon>
        <taxon>Metazoa</taxon>
        <taxon>Ecdysozoa</taxon>
        <taxon>Nematoda</taxon>
        <taxon>Chromadorea</taxon>
        <taxon>Rhabditida</taxon>
        <taxon>Spirurina</taxon>
        <taxon>Gnathostomatomorpha</taxon>
        <taxon>Gnathostomatoidea</taxon>
        <taxon>Gnathostomatidae</taxon>
        <taxon>Gnathostoma</taxon>
    </lineage>
</organism>
<proteinExistence type="predicted"/>
<evidence type="ECO:0000256" key="1">
    <source>
        <dbReference type="SAM" id="MobiDB-lite"/>
    </source>
</evidence>
<dbReference type="AlphaFoldDB" id="A0ABD6E305"/>